<evidence type="ECO:0000313" key="2">
    <source>
        <dbReference type="EMBL" id="KAF0684875.1"/>
    </source>
</evidence>
<reference evidence="3 4" key="1">
    <citation type="submission" date="2019-03" db="EMBL/GenBank/DDBJ databases">
        <authorList>
            <person name="Gaulin E."/>
            <person name="Dumas B."/>
        </authorList>
    </citation>
    <scope>NUCLEOTIDE SEQUENCE [LARGE SCALE GENOMIC DNA]</scope>
    <source>
        <strain evidence="3">CBS 568.67</strain>
    </source>
</reference>
<reference evidence="2" key="2">
    <citation type="submission" date="2019-06" db="EMBL/GenBank/DDBJ databases">
        <title>Genomics analysis of Aphanomyces spp. identifies a new class of oomycete effector associated with host adaptation.</title>
        <authorList>
            <person name="Gaulin E."/>
        </authorList>
    </citation>
    <scope>NUCLEOTIDE SEQUENCE</scope>
    <source>
        <strain evidence="2">CBS 578.67</strain>
    </source>
</reference>
<feature type="compositionally biased region" description="Polar residues" evidence="1">
    <location>
        <begin position="1"/>
        <end position="13"/>
    </location>
</feature>
<dbReference type="EMBL" id="VJMH01007229">
    <property type="protein sequence ID" value="KAF0684875.1"/>
    <property type="molecule type" value="Genomic_DNA"/>
</dbReference>
<gene>
    <name evidence="3" type="primary">Aste57867_23119</name>
    <name evidence="2" type="ORF">As57867_023048</name>
    <name evidence="3" type="ORF">ASTE57867_23119</name>
</gene>
<organism evidence="3 4">
    <name type="scientific">Aphanomyces stellatus</name>
    <dbReference type="NCBI Taxonomy" id="120398"/>
    <lineage>
        <taxon>Eukaryota</taxon>
        <taxon>Sar</taxon>
        <taxon>Stramenopiles</taxon>
        <taxon>Oomycota</taxon>
        <taxon>Saprolegniomycetes</taxon>
        <taxon>Saprolegniales</taxon>
        <taxon>Verrucalvaceae</taxon>
        <taxon>Aphanomyces</taxon>
    </lineage>
</organism>
<feature type="region of interest" description="Disordered" evidence="1">
    <location>
        <begin position="2344"/>
        <end position="2366"/>
    </location>
</feature>
<feature type="region of interest" description="Disordered" evidence="1">
    <location>
        <begin position="1480"/>
        <end position="1501"/>
    </location>
</feature>
<accession>A0A485LNJ4</accession>
<protein>
    <submittedName>
        <fullName evidence="3">Aste57867_23119 protein</fullName>
    </submittedName>
</protein>
<keyword evidence="4" id="KW-1185">Reference proteome</keyword>
<dbReference type="EMBL" id="CAADRA010007255">
    <property type="protein sequence ID" value="VFT99767.1"/>
    <property type="molecule type" value="Genomic_DNA"/>
</dbReference>
<feature type="region of interest" description="Disordered" evidence="1">
    <location>
        <begin position="1564"/>
        <end position="1613"/>
    </location>
</feature>
<dbReference type="Proteomes" id="UP000332933">
    <property type="component" value="Unassembled WGS sequence"/>
</dbReference>
<name>A0A485LNJ4_9STRA</name>
<dbReference type="OrthoDB" id="72784at2759"/>
<feature type="region of interest" description="Disordered" evidence="1">
    <location>
        <begin position="1"/>
        <end position="21"/>
    </location>
</feature>
<evidence type="ECO:0000313" key="4">
    <source>
        <dbReference type="Proteomes" id="UP000332933"/>
    </source>
</evidence>
<evidence type="ECO:0000313" key="3">
    <source>
        <dbReference type="EMBL" id="VFT99767.1"/>
    </source>
</evidence>
<feature type="compositionally biased region" description="Acidic residues" evidence="1">
    <location>
        <begin position="1573"/>
        <end position="1597"/>
    </location>
</feature>
<feature type="compositionally biased region" description="Polar residues" evidence="1">
    <location>
        <begin position="2344"/>
        <end position="2357"/>
    </location>
</feature>
<sequence length="2366" mass="263306">MVRTTQTARASSNTGGGFSFGVPQVQRNDALTKDGTIELEGATNDADIILEEKLLLAKDRAEVLSSLSPSSPEFHYFHAIHLLHQLDVDEPPVEATVQAILNHASVLESNSGWWRARRIRLRLHVLLLQKGRQEGREFFVDALSLNLTSKPPDADSTTTADDISASDTKKSSTLSFDIETIKLEKVAKLKTMFFHQGDDLQLSQEGRGITRDMSAFTRQEFFQQLATSNALPDWSDAQKQSALKYMLDDRTLEWTDFPEFIDVMAKGIVDASKRADAESSKFGTQPYHDTLTKDQLDALWDRCSDLLQHSIFFATQYLLHVRTGSSDDKSFFPLAIQSLKRFGSRMNGLRLVILHQWLQTIQYNHDDPHMGGLFLDYIAIPREGSYIVNNEWVRNAEYDDVVVFNSNAFHFSRGDHSKPKPTVSELADGLGYIVDSQSDQVLIQDVLNTLFLGGSTIQDFAPYLSPEFLKTGYAVAMLTSGRGTRAEFERDVTDSVGFKQIFDSSEVAFCKSNPATYAPDDRVSLVLNVKNVKALTIQLFEINVSDHYRRKFSEIASDISLEGLHPNEELQVRFDDVPSHVQKQHRIEFEALQGFRRGVFIVEVVGENSACRAVLRKGFLRFTQEITAHGHELTVIDEANHVLHDCVAVVPDTKVKSKQQSFASSSNGKIVVPFKSMVDDSGTAPVESPIFIGHGTFGILGVFKYAGESYSLKANMFIDSEQLRPGHKATAIIRTALFLQGCPVSTALLANTILSIVFTSETNVQTKREIKNLPAPNDANDIVVTIAIPNEAASIQMTLNGEVHSVHSLPINGWPRKNYQVSDSESFDIPRPTGDDVLFNPHLKRIPNSSGNGDEFVILVLGHNGEPVPRVNATIQLHHFAFKSHFTYDLVSDDLGAIHVGPLEHIKSIRATIKKRQSIWQLPSWKSHSLAVKALAYAQVIQCALPDATVHLPLPESIQHNLFGWITVNAISVLKIEELKYTRIKRSCENNGVLEVGPGSSLIFKPSQPGSYEIVVKPIELAYVVNVAKSNVAGFAIENQSLVKNDNTSPILLNTVTVEGYQLKIRAINTTPLTRAHVILKRFIGTKSVIDVLNQGTDVDSTTRAFEAKHPQNEYFGSKRIGDEYAYILGRRAFEHQHPGSTLMQGNMLPNPTLLLNPFKAKDTTSSSLAVTKEGEAYGKSRPGFGSAERAACFSRLSAPVHKSLKIGPPRSFQSNTHFLETASIVVSNRHFDENGELVLPLPEGLVGTYDVIVSTCNGSSVAVGYKNVLFGSPTPLWAAPLTNTSLARDAAFGLTEEAHAIQVRGHRCVVTPDIVEMPCGGTSKVEVYDSFEHAFGLLDTLTKHSVLYNDYLKQWPTLSRSTKEAIYSEDASNELNVFLYKKDRTFFDAVVLPHIRVKFAKDFIDWYLINDTRALQSYFTNAKKFDGLTLVEKLLLAERMSRENATAICNHVIRLIETYYDESTSCKLDAVFDHVMTSKSVEQSDTPEETEDLLQSGQTPTGTEIGGFTFGATSAFGASSGGFGVTNYSQQLPPPPGSAFGQPRSMFAAPSTGFVEFGSVPQAPRQDMFEGGNDDDWEEVNASEQSESESDNDVDETVAQTKKKRRNAIYKAPGKTKMLKERRFYNGKDETQQLHGGLVPLTVAVQSKAWVGSAISKFWLAYARHLLQQDTSPFLSAHFPETASSFAEIMFALSVLDLPFSGSEWETKSTRPSTLSIQAKQPVIVYFEDIRPESQTQTLSDATAMAGSNLIVTQTIFNPADSDIQQGQLKPVNEFVRQKIYGCQVTVSNLSPRATPVLSLLVQIPEGAIPVSTGGFYTRNSSFSLGGNETETVLLNFYFPSEGTFSHFPAHVAIDGQTVRWSDASPMSPRSISVVAASKVVDITSWKDVTARGSADTVMTFLHKHRKLDTIDWVHVTWRLKDKSLYETLTAFMRQHFLYSDDVWQYAFHHQDNVGMAELLQRRQSAYEVGPGLKSPFVLPIDLYDTVGDCVQACLEHAEFTPFILQRTHSMKGNEVIPNNDLRDYYRILCHSLCLLPSLQDHHYLVLVYFMVVLNRLDTALDLFRNIRDPVAYQMQYDYMNGFLDFYRNDAAFPIARAVAQSYKSYPEQRWRTLFGHLQEQLDELDKLVPTGEGATASSSVQDVSLEMTVGKGSFVLTQRGNRITRCVVKYYPVDVEVMFSREPFSGQDAKVSSCISLINPRATHAIQLSTTDATTAVEMPTALQSTQMLVVVSPEDFPELEVVKPHFCDTMDVSFGLDEGLVQVFASHRPLARTYVKVFVQTKASKKPTFYKDGYTDICGRFDYMAINDTALLLDVTKVALLLLHPQHGAVIRQISPPVTISTEADQPPTKTNWNRRPPEVYQV</sequence>
<evidence type="ECO:0000256" key="1">
    <source>
        <dbReference type="SAM" id="MobiDB-lite"/>
    </source>
</evidence>
<proteinExistence type="predicted"/>